<feature type="domain" description="Piwi" evidence="4">
    <location>
        <begin position="528"/>
        <end position="823"/>
    </location>
</feature>
<dbReference type="CDD" id="cd02845">
    <property type="entry name" value="PAZ_piwi_like"/>
    <property type="match status" value="1"/>
</dbReference>
<evidence type="ECO:0000259" key="3">
    <source>
        <dbReference type="PROSITE" id="PS50821"/>
    </source>
</evidence>
<dbReference type="SUPFAM" id="SSF101690">
    <property type="entry name" value="PAZ domain"/>
    <property type="match status" value="1"/>
</dbReference>
<dbReference type="PANTHER" id="PTHR22891">
    <property type="entry name" value="EUKARYOTIC TRANSLATION INITIATION FACTOR 2C"/>
    <property type="match status" value="1"/>
</dbReference>
<dbReference type="Proteomes" id="UP000192578">
    <property type="component" value="Unassembled WGS sequence"/>
</dbReference>
<evidence type="ECO:0000259" key="4">
    <source>
        <dbReference type="PROSITE" id="PS50822"/>
    </source>
</evidence>
<accession>A0A1W0XDX4</accession>
<dbReference type="Pfam" id="PF02171">
    <property type="entry name" value="Piwi"/>
    <property type="match status" value="1"/>
</dbReference>
<dbReference type="Pfam" id="PF02170">
    <property type="entry name" value="PAZ"/>
    <property type="match status" value="1"/>
</dbReference>
<evidence type="ECO:0000256" key="1">
    <source>
        <dbReference type="RuleBase" id="RU361178"/>
    </source>
</evidence>
<dbReference type="Gene3D" id="3.30.420.10">
    <property type="entry name" value="Ribonuclease H-like superfamily/Ribonuclease H"/>
    <property type="match status" value="1"/>
</dbReference>
<keyword evidence="6" id="KW-1185">Reference proteome</keyword>
<dbReference type="InterPro" id="IPR012337">
    <property type="entry name" value="RNaseH-like_sf"/>
</dbReference>
<evidence type="ECO:0000313" key="5">
    <source>
        <dbReference type="EMBL" id="OQV25667.1"/>
    </source>
</evidence>
<protein>
    <submittedName>
        <fullName evidence="5">Piwi-like protein 1</fullName>
    </submittedName>
</protein>
<dbReference type="InterPro" id="IPR036397">
    <property type="entry name" value="RNaseH_sf"/>
</dbReference>
<dbReference type="GO" id="GO:0003723">
    <property type="term" value="F:RNA binding"/>
    <property type="evidence" value="ECO:0007669"/>
    <property type="project" value="InterPro"/>
</dbReference>
<dbReference type="SMART" id="SM00950">
    <property type="entry name" value="Piwi"/>
    <property type="match status" value="1"/>
</dbReference>
<dbReference type="Gene3D" id="3.40.50.2300">
    <property type="match status" value="1"/>
</dbReference>
<proteinExistence type="inferred from homology"/>
<dbReference type="AlphaFoldDB" id="A0A1W0XDX4"/>
<comment type="similarity">
    <text evidence="1">Belongs to the argonaute family.</text>
</comment>
<dbReference type="PROSITE" id="PS50821">
    <property type="entry name" value="PAZ"/>
    <property type="match status" value="1"/>
</dbReference>
<feature type="compositionally biased region" description="Basic and acidic residues" evidence="2">
    <location>
        <begin position="16"/>
        <end position="34"/>
    </location>
</feature>
<feature type="domain" description="PAZ" evidence="3">
    <location>
        <begin position="240"/>
        <end position="363"/>
    </location>
</feature>
<dbReference type="Gene3D" id="2.170.260.10">
    <property type="entry name" value="paz domain"/>
    <property type="match status" value="1"/>
</dbReference>
<dbReference type="SUPFAM" id="SSF53098">
    <property type="entry name" value="Ribonuclease H-like"/>
    <property type="match status" value="1"/>
</dbReference>
<dbReference type="PROSITE" id="PS50822">
    <property type="entry name" value="PIWI"/>
    <property type="match status" value="1"/>
</dbReference>
<evidence type="ECO:0000313" key="6">
    <source>
        <dbReference type="Proteomes" id="UP000192578"/>
    </source>
</evidence>
<dbReference type="InterPro" id="IPR036085">
    <property type="entry name" value="PAZ_dom_sf"/>
</dbReference>
<organism evidence="5 6">
    <name type="scientific">Hypsibius exemplaris</name>
    <name type="common">Freshwater tardigrade</name>
    <dbReference type="NCBI Taxonomy" id="2072580"/>
    <lineage>
        <taxon>Eukaryota</taxon>
        <taxon>Metazoa</taxon>
        <taxon>Ecdysozoa</taxon>
        <taxon>Tardigrada</taxon>
        <taxon>Eutardigrada</taxon>
        <taxon>Parachela</taxon>
        <taxon>Hypsibioidea</taxon>
        <taxon>Hypsibiidae</taxon>
        <taxon>Hypsibius</taxon>
    </lineage>
</organism>
<feature type="region of interest" description="Disordered" evidence="2">
    <location>
        <begin position="1"/>
        <end position="34"/>
    </location>
</feature>
<dbReference type="CDD" id="cd04658">
    <property type="entry name" value="Piwi_piwi-like_Euk"/>
    <property type="match status" value="1"/>
</dbReference>
<reference evidence="6" key="1">
    <citation type="submission" date="2017-01" db="EMBL/GenBank/DDBJ databases">
        <title>Comparative genomics of anhydrobiosis in the tardigrade Hypsibius dujardini.</title>
        <authorList>
            <person name="Yoshida Y."/>
            <person name="Koutsovoulos G."/>
            <person name="Laetsch D."/>
            <person name="Stevens L."/>
            <person name="Kumar S."/>
            <person name="Horikawa D."/>
            <person name="Ishino K."/>
            <person name="Komine S."/>
            <person name="Tomita M."/>
            <person name="Blaxter M."/>
            <person name="Arakawa K."/>
        </authorList>
    </citation>
    <scope>NUCLEOTIDE SEQUENCE [LARGE SCALE GENOMIC DNA]</scope>
    <source>
        <strain evidence="6">Z151</strain>
    </source>
</reference>
<dbReference type="OrthoDB" id="445936at2759"/>
<dbReference type="SMART" id="SM00949">
    <property type="entry name" value="PAZ"/>
    <property type="match status" value="1"/>
</dbReference>
<dbReference type="EMBL" id="MTYJ01000002">
    <property type="protein sequence ID" value="OQV25667.1"/>
    <property type="molecule type" value="Genomic_DNA"/>
</dbReference>
<gene>
    <name evidence="5" type="ORF">BV898_00599</name>
</gene>
<name>A0A1W0XDX4_HYPEX</name>
<evidence type="ECO:0000256" key="2">
    <source>
        <dbReference type="SAM" id="MobiDB-lite"/>
    </source>
</evidence>
<dbReference type="InterPro" id="IPR003100">
    <property type="entry name" value="PAZ_dom"/>
</dbReference>
<sequence length="837" mass="95265">MADQAPPASDVTMEEAATRAEKNPVPPERTKFDPTEKYKLPLTRPEGLENKRGVSGAMVPLMTNYIKVHRMSNDIICQYRIDFIPENVTIPQRFRLIRQWAEAQTLSQVDYTYDRSNILFTGPKGFTKLGTARKWEGMLDGSPVTVNAQQVKSLDPRNEDEFRQILVQLNTQLNRFMELEMGMIRIMDTCFDPKKRIEVRGQPIEIWPGFEASIGKYDTDALLMSIDQRFRIIRRQTALEVIKDAYSSSKQRGRPDPECQAEGLKAIKGSVVETPYNHVFYKVDQVDWTKTPKDTFESRRKNPATGAFEITCISYADYFRNRYNQNIKDMNQPLVIVKPSNKAMRRKRDENILLIPELCNMTGLTDKMKADFRLMKAVAEHTKLAPEPRRVKVLEFVAALNSHGGVKEQLESWGTRYEAELVRLQGRTLKAFPIFQGDRKIPDYQRADWLTGIRSSSADKPGNQIGNNWLCLHFGQENTARNFARELSIVCRPMGQNLAEPKFVDVGGSTAQHFLNAAMQHGHANLALVLAIFPDNSVDRYSAFKHQLCCTNPCITQVMLLKTISEAKSLKSVATKVAMQIIAKIGGVIWKMQFKFTEPTTIIGIDMHRDRIEKKMAVAACASWNKDMSAYMNFADLADEDDGVHDVVAKLVKQAVDKFKEPNGVHPNHVMIYRDGVSEGQLPNIVGKEIVKIREMLKTVVTPKPITLTYLVVNKRVPARFFANPNDPNTPGGNPAPGTIVDDVVTRPFRYDFYIVSQTVREGTVSPTYYDVLVDDKKMPPEIMQQCTYMLCHMYFNWPGTIRVPAPNQYARKHAQLVAVNLHHLAHDTLFNKMFYL</sequence>
<dbReference type="InterPro" id="IPR003165">
    <property type="entry name" value="Piwi"/>
</dbReference>
<comment type="caution">
    <text evidence="5">The sequence shown here is derived from an EMBL/GenBank/DDBJ whole genome shotgun (WGS) entry which is preliminary data.</text>
</comment>